<feature type="compositionally biased region" description="Pro residues" evidence="1">
    <location>
        <begin position="596"/>
        <end position="609"/>
    </location>
</feature>
<dbReference type="InterPro" id="IPR025295">
    <property type="entry name" value="eCIS_core_dom"/>
</dbReference>
<feature type="compositionally biased region" description="Low complexity" evidence="1">
    <location>
        <begin position="611"/>
        <end position="622"/>
    </location>
</feature>
<feature type="region of interest" description="Disordered" evidence="1">
    <location>
        <begin position="539"/>
        <end position="694"/>
    </location>
</feature>
<dbReference type="InterPro" id="IPR044927">
    <property type="entry name" value="Endonuclea_NS_2"/>
</dbReference>
<evidence type="ECO:0000313" key="5">
    <source>
        <dbReference type="Proteomes" id="UP001501222"/>
    </source>
</evidence>
<reference evidence="5" key="1">
    <citation type="journal article" date="2019" name="Int. J. Syst. Evol. Microbiol.">
        <title>The Global Catalogue of Microorganisms (GCM) 10K type strain sequencing project: providing services to taxonomists for standard genome sequencing and annotation.</title>
        <authorList>
            <consortium name="The Broad Institute Genomics Platform"/>
            <consortium name="The Broad Institute Genome Sequencing Center for Infectious Disease"/>
            <person name="Wu L."/>
            <person name="Ma J."/>
        </authorList>
    </citation>
    <scope>NUCLEOTIDE SEQUENCE [LARGE SCALE GENOMIC DNA]</scope>
    <source>
        <strain evidence="5">JCM 16928</strain>
    </source>
</reference>
<sequence>MNRTRSAPISEPDEAEREPGRSGPVESGPEPAAARMGNAAYARVVESHPPARGDLGTPLDPEVRSWANQAFGSDLSAVRVHTGSTAEQANREAGTSAYTVGSHIVLGSDNFPLLVHELAHSVQQERGRGLSPGRPAAANEGLADRAVEGALTGRRSVDVGPGAPVGLAGGDESKEEGLSRRLLRQLQTRLVNQVMGSLGVQSTASDLVQYAVIGFVEELIAQLWTGTKGIDFLKAMLRMSAGDVAQLVKGYYAGLVLGVISPITDLFSLAVLAEKLALLGPRILASVLTNPGGLAADAQAVATKVGAIGTQVGVAWEAAKHDPAATIVGILEAQGNLAEFAKQQARSLGKAGATAVVDSLTGPVLPQPAGKPAEASGFMGAVEWAESKWKGGEAAVLNTPWAQIGGKLGYAVGFVAVQIALLLFTSGVGNAVEQVAAGVAKVAVALERVSKGAGMVVGRAAELAATVGKAIGAVEMLLGAAMSKVLKPLEKILGPILQPFEEAMAALKTFLENLLGVAKKQAAPAVEAAAGKAAATLTDDALRATPKPPAKSLPSKASEALEHPPTAATPEPTTAAELPKTPEPVKPSEPTKTPDAPEPVKAPEPPEPVKAPDAAEPLTTPEPVKKPEPPEPAAAPKTEAVEPPVATAPEATPAEPMTTAAPAPQPAAAPPETSKPKTTKPKKSPEPTGDPEMDALLARIETDVPAELTKPVKKVARRIRKQAKSDPDGARRLAEDADAKVESLRTEVDEDLELLSGRSDPAEADQAIAGELDAATVAMQKSDEAAVRRRAKAKAAGQPILKPFEQRVQFGALENGRPTGVMGELHPSDLRTGSATGVYKPPGLEGSTGQRPHLGHLLGNQFGGSGTDPRNLVWMHQKVNLSKYKLEFEHVLRKALRNGETVTFGITPLYRGSEKAPYAVEVWMTGTKTVMPRKIVPTIGVPDL</sequence>
<dbReference type="PRINTS" id="PR01217">
    <property type="entry name" value="PRICHEXTENSN"/>
</dbReference>
<organism evidence="4 5">
    <name type="scientific">Kribbella ginsengisoli</name>
    <dbReference type="NCBI Taxonomy" id="363865"/>
    <lineage>
        <taxon>Bacteria</taxon>
        <taxon>Bacillati</taxon>
        <taxon>Actinomycetota</taxon>
        <taxon>Actinomycetes</taxon>
        <taxon>Propionibacteriales</taxon>
        <taxon>Kribbellaceae</taxon>
        <taxon>Kribbella</taxon>
    </lineage>
</organism>
<feature type="region of interest" description="Disordered" evidence="1">
    <location>
        <begin position="718"/>
        <end position="743"/>
    </location>
</feature>
<dbReference type="InterPro" id="IPR044929">
    <property type="entry name" value="DNA/RNA_non-sp_Endonuclease_sf"/>
</dbReference>
<accession>A0ABP6VJM6</accession>
<protein>
    <recommendedName>
        <fullName evidence="6">DUF4157 domain-containing protein</fullName>
    </recommendedName>
</protein>
<proteinExistence type="predicted"/>
<dbReference type="RefSeq" id="WP_344835972.1">
    <property type="nucleotide sequence ID" value="NZ_BAABAA010000001.1"/>
</dbReference>
<dbReference type="Gene3D" id="3.40.570.10">
    <property type="entry name" value="Extracellular Endonuclease, subunit A"/>
    <property type="match status" value="1"/>
</dbReference>
<comment type="caution">
    <text evidence="4">The sequence shown here is derived from an EMBL/GenBank/DDBJ whole genome shotgun (WGS) entry which is preliminary data.</text>
</comment>
<evidence type="ECO:0008006" key="6">
    <source>
        <dbReference type="Google" id="ProtNLM"/>
    </source>
</evidence>
<dbReference type="Proteomes" id="UP001501222">
    <property type="component" value="Unassembled WGS sequence"/>
</dbReference>
<feature type="compositionally biased region" description="Low complexity" evidence="1">
    <location>
        <begin position="32"/>
        <end position="42"/>
    </location>
</feature>
<name>A0ABP6VJM6_9ACTN</name>
<dbReference type="Pfam" id="PF13930">
    <property type="entry name" value="Endonuclea_NS_2"/>
    <property type="match status" value="1"/>
</dbReference>
<evidence type="ECO:0000256" key="1">
    <source>
        <dbReference type="SAM" id="MobiDB-lite"/>
    </source>
</evidence>
<evidence type="ECO:0000259" key="2">
    <source>
        <dbReference type="Pfam" id="PF13699"/>
    </source>
</evidence>
<gene>
    <name evidence="4" type="ORF">GCM10022235_00500</name>
</gene>
<dbReference type="EMBL" id="BAABAA010000001">
    <property type="protein sequence ID" value="GAA3536953.1"/>
    <property type="molecule type" value="Genomic_DNA"/>
</dbReference>
<feature type="domain" description="Type VII secretion system protein EssD-like" evidence="3">
    <location>
        <begin position="815"/>
        <end position="922"/>
    </location>
</feature>
<keyword evidence="5" id="KW-1185">Reference proteome</keyword>
<feature type="compositionally biased region" description="Low complexity" evidence="1">
    <location>
        <begin position="552"/>
        <end position="579"/>
    </location>
</feature>
<evidence type="ECO:0000313" key="4">
    <source>
        <dbReference type="EMBL" id="GAA3536953.1"/>
    </source>
</evidence>
<feature type="region of interest" description="Disordered" evidence="1">
    <location>
        <begin position="1"/>
        <end position="59"/>
    </location>
</feature>
<feature type="compositionally biased region" description="Basic and acidic residues" evidence="1">
    <location>
        <begin position="723"/>
        <end position="743"/>
    </location>
</feature>
<feature type="domain" description="eCIS core" evidence="2">
    <location>
        <begin position="58"/>
        <end position="127"/>
    </location>
</feature>
<feature type="compositionally biased region" description="Low complexity" evidence="1">
    <location>
        <begin position="634"/>
        <end position="662"/>
    </location>
</feature>
<evidence type="ECO:0000259" key="3">
    <source>
        <dbReference type="Pfam" id="PF13930"/>
    </source>
</evidence>
<dbReference type="Pfam" id="PF13699">
    <property type="entry name" value="eCIS_core"/>
    <property type="match status" value="1"/>
</dbReference>